<evidence type="ECO:0000313" key="2">
    <source>
        <dbReference type="Proteomes" id="UP000309788"/>
    </source>
</evidence>
<organism evidence="1 2">
    <name type="scientific">Dyadobacter sediminis</name>
    <dbReference type="NCBI Taxonomy" id="1493691"/>
    <lineage>
        <taxon>Bacteria</taxon>
        <taxon>Pseudomonadati</taxon>
        <taxon>Bacteroidota</taxon>
        <taxon>Cytophagia</taxon>
        <taxon>Cytophagales</taxon>
        <taxon>Spirosomataceae</taxon>
        <taxon>Dyadobacter</taxon>
    </lineage>
</organism>
<dbReference type="AlphaFoldDB" id="A0A5R9KCE6"/>
<dbReference type="RefSeq" id="WP_138282518.1">
    <property type="nucleotide sequence ID" value="NZ_BMGE01000003.1"/>
</dbReference>
<comment type="caution">
    <text evidence="1">The sequence shown here is derived from an EMBL/GenBank/DDBJ whole genome shotgun (WGS) entry which is preliminary data.</text>
</comment>
<evidence type="ECO:0000313" key="1">
    <source>
        <dbReference type="EMBL" id="TLU92409.1"/>
    </source>
</evidence>
<reference evidence="1 2" key="1">
    <citation type="submission" date="2019-05" db="EMBL/GenBank/DDBJ databases">
        <authorList>
            <person name="Qu J.-H."/>
        </authorList>
    </citation>
    <scope>NUCLEOTIDE SEQUENCE [LARGE SCALE GENOMIC DNA]</scope>
    <source>
        <strain evidence="1 2">Z12</strain>
    </source>
</reference>
<accession>A0A5R9KCE6</accession>
<keyword evidence="2" id="KW-1185">Reference proteome</keyword>
<name>A0A5R9KCE6_9BACT</name>
<gene>
    <name evidence="1" type="ORF">FEM55_16950</name>
</gene>
<dbReference type="Proteomes" id="UP000309788">
    <property type="component" value="Unassembled WGS sequence"/>
</dbReference>
<evidence type="ECO:0008006" key="3">
    <source>
        <dbReference type="Google" id="ProtNLM"/>
    </source>
</evidence>
<protein>
    <recommendedName>
        <fullName evidence="3">Alpha-amylase/branching enzyme C-terminal all beta domain-containing protein</fullName>
    </recommendedName>
</protein>
<sequence>MIQLPFAAESSPDFPRIPETVSMAMRNWILTFSRKIPEVEKLNMLFRQNAGWNSGQQFLRSTSDNGIDFQFPGLRNNAADAVVAWSVIHNEKEILFAVNLNPEKEAVAYVTIDVALHAVDSRMRNRYASATCPAELNVEVRNGKAIRLTIPAYGFVIYE</sequence>
<dbReference type="OrthoDB" id="955036at2"/>
<proteinExistence type="predicted"/>
<dbReference type="EMBL" id="VCEI01000025">
    <property type="protein sequence ID" value="TLU92409.1"/>
    <property type="molecule type" value="Genomic_DNA"/>
</dbReference>